<sequence>MKCNTRDARHLVLGTPQFRLFSVRVHFLLLLLISVCFFLLIRFPQHKHAPTQTAAMRHTQHNTRAKNKCPHSRCQKGHPYTPLRFGKRRPKKKKKKKKKRVLYFSAVNVQAATPVSSVYRRALAYRTIQYPLNQNKPNFAGDTLKTRSPPRQSPVKFVTQIFITMMEPLVRITDE</sequence>
<feature type="region of interest" description="Disordered" evidence="1">
    <location>
        <begin position="52"/>
        <end position="98"/>
    </location>
</feature>
<dbReference type="EMBL" id="RBNJ01005436">
    <property type="protein sequence ID" value="RUS29219.1"/>
    <property type="molecule type" value="Genomic_DNA"/>
</dbReference>
<feature type="transmembrane region" description="Helical" evidence="2">
    <location>
        <begin position="20"/>
        <end position="41"/>
    </location>
</feature>
<dbReference type="AlphaFoldDB" id="A0A433QHI1"/>
<evidence type="ECO:0000313" key="3">
    <source>
        <dbReference type="EMBL" id="RUS29219.1"/>
    </source>
</evidence>
<comment type="caution">
    <text evidence="3">The sequence shown here is derived from an EMBL/GenBank/DDBJ whole genome shotgun (WGS) entry which is preliminary data.</text>
</comment>
<keyword evidence="2" id="KW-0812">Transmembrane</keyword>
<keyword evidence="4" id="KW-1185">Reference proteome</keyword>
<dbReference type="Proteomes" id="UP000274822">
    <property type="component" value="Unassembled WGS sequence"/>
</dbReference>
<feature type="compositionally biased region" description="Basic residues" evidence="1">
    <location>
        <begin position="58"/>
        <end position="76"/>
    </location>
</feature>
<feature type="compositionally biased region" description="Basic residues" evidence="1">
    <location>
        <begin position="85"/>
        <end position="98"/>
    </location>
</feature>
<proteinExistence type="predicted"/>
<keyword evidence="2" id="KW-0472">Membrane</keyword>
<evidence type="ECO:0000256" key="1">
    <source>
        <dbReference type="SAM" id="MobiDB-lite"/>
    </source>
</evidence>
<organism evidence="3 4">
    <name type="scientific">Jimgerdemannia flammicorona</name>
    <dbReference type="NCBI Taxonomy" id="994334"/>
    <lineage>
        <taxon>Eukaryota</taxon>
        <taxon>Fungi</taxon>
        <taxon>Fungi incertae sedis</taxon>
        <taxon>Mucoromycota</taxon>
        <taxon>Mucoromycotina</taxon>
        <taxon>Endogonomycetes</taxon>
        <taxon>Endogonales</taxon>
        <taxon>Endogonaceae</taxon>
        <taxon>Jimgerdemannia</taxon>
    </lineage>
</organism>
<evidence type="ECO:0000256" key="2">
    <source>
        <dbReference type="SAM" id="Phobius"/>
    </source>
</evidence>
<keyword evidence="2" id="KW-1133">Transmembrane helix</keyword>
<name>A0A433QHI1_9FUNG</name>
<accession>A0A433QHI1</accession>
<reference evidence="3 4" key="1">
    <citation type="journal article" date="2018" name="New Phytol.">
        <title>Phylogenomics of Endogonaceae and evolution of mycorrhizas within Mucoromycota.</title>
        <authorList>
            <person name="Chang Y."/>
            <person name="Desiro A."/>
            <person name="Na H."/>
            <person name="Sandor L."/>
            <person name="Lipzen A."/>
            <person name="Clum A."/>
            <person name="Barry K."/>
            <person name="Grigoriev I.V."/>
            <person name="Martin F.M."/>
            <person name="Stajich J.E."/>
            <person name="Smith M.E."/>
            <person name="Bonito G."/>
            <person name="Spatafora J.W."/>
        </authorList>
    </citation>
    <scope>NUCLEOTIDE SEQUENCE [LARGE SCALE GENOMIC DNA]</scope>
    <source>
        <strain evidence="3 4">AD002</strain>
    </source>
</reference>
<protein>
    <submittedName>
        <fullName evidence="3">Uncharacterized protein</fullName>
    </submittedName>
</protein>
<evidence type="ECO:0000313" key="4">
    <source>
        <dbReference type="Proteomes" id="UP000274822"/>
    </source>
</evidence>
<gene>
    <name evidence="3" type="ORF">BC938DRAFT_480910</name>
</gene>